<dbReference type="Proteomes" id="UP000044377">
    <property type="component" value="Unassembled WGS sequence"/>
</dbReference>
<evidence type="ECO:0000313" key="1">
    <source>
        <dbReference type="EMBL" id="CPR18065.1"/>
    </source>
</evidence>
<accession>A0A0G4JXA6</accession>
<organism evidence="1 2">
    <name type="scientific">Brenneria goodwinii</name>
    <dbReference type="NCBI Taxonomy" id="1109412"/>
    <lineage>
        <taxon>Bacteria</taxon>
        <taxon>Pseudomonadati</taxon>
        <taxon>Pseudomonadota</taxon>
        <taxon>Gammaproteobacteria</taxon>
        <taxon>Enterobacterales</taxon>
        <taxon>Pectobacteriaceae</taxon>
        <taxon>Brenneria</taxon>
    </lineage>
</organism>
<keyword evidence="2" id="KW-1185">Reference proteome</keyword>
<name>A0A0G4JXA6_9GAMM</name>
<evidence type="ECO:0000313" key="2">
    <source>
        <dbReference type="Proteomes" id="UP000044377"/>
    </source>
</evidence>
<dbReference type="AlphaFoldDB" id="A0A0G4JXA6"/>
<dbReference type="EMBL" id="CGIG01000001">
    <property type="protein sequence ID" value="CPR18065.1"/>
    <property type="molecule type" value="Genomic_DNA"/>
</dbReference>
<dbReference type="STRING" id="1109412.BN1221_03004"/>
<reference evidence="2" key="1">
    <citation type="submission" date="2015-01" db="EMBL/GenBank/DDBJ databases">
        <authorList>
            <person name="Paterson Steve"/>
        </authorList>
    </citation>
    <scope>NUCLEOTIDE SEQUENCE [LARGE SCALE GENOMIC DNA]</scope>
    <source>
        <strain evidence="2">OBR1</strain>
    </source>
</reference>
<protein>
    <submittedName>
        <fullName evidence="1">Uncharacterized protein</fullName>
    </submittedName>
</protein>
<proteinExistence type="predicted"/>
<gene>
    <name evidence="1" type="ORF">BN1221_03004</name>
</gene>
<sequence>MFNESKIGIWKPPVDGIAAWLFTRRRVKAAHAGSEKKHGRDIRDYFR</sequence>